<reference evidence="1" key="1">
    <citation type="submission" date="2009-02" db="EMBL/GenBank/DDBJ databases">
        <title>The Genome Sequence of Ajellomyces capsulatus strain G186AR.</title>
        <authorList>
            <consortium name="The Broad Institute Genome Sequencing Platform"/>
            <person name="Champion M."/>
            <person name="Cuomo C."/>
            <person name="Ma L.-J."/>
            <person name="Henn M.R."/>
            <person name="Sil A."/>
            <person name="Goldman B."/>
            <person name="Young S.K."/>
            <person name="Kodira C.D."/>
            <person name="Zeng Q."/>
            <person name="Koehrsen M."/>
            <person name="Alvarado L."/>
            <person name="Berlin A."/>
            <person name="Borenstein D."/>
            <person name="Chen Z."/>
            <person name="Engels R."/>
            <person name="Freedman E."/>
            <person name="Gellesch M."/>
            <person name="Goldberg J."/>
            <person name="Griggs A."/>
            <person name="Gujja S."/>
            <person name="Heiman D."/>
            <person name="Hepburn T."/>
            <person name="Howarth C."/>
            <person name="Jen D."/>
            <person name="Larson L."/>
            <person name="Lewis B."/>
            <person name="Mehta T."/>
            <person name="Park D."/>
            <person name="Pearson M."/>
            <person name="Roberts A."/>
            <person name="Saif S."/>
            <person name="Shea T."/>
            <person name="Shenoy N."/>
            <person name="Sisk P."/>
            <person name="Stolte C."/>
            <person name="Sykes S."/>
            <person name="Walk T."/>
            <person name="White J."/>
            <person name="Yandava C."/>
            <person name="Klein B."/>
            <person name="McEwen J.G."/>
            <person name="Puccia R."/>
            <person name="Goldman G.H."/>
            <person name="Felipe M.S."/>
            <person name="Nino-Vega G."/>
            <person name="San-Blas G."/>
            <person name="Taylor J."/>
            <person name="Mendoza L."/>
            <person name="Galagan J."/>
            <person name="Nusbaum C."/>
            <person name="Birren B."/>
        </authorList>
    </citation>
    <scope>NUCLEOTIDE SEQUENCE</scope>
    <source>
        <strain evidence="1">G186AR</strain>
    </source>
</reference>
<evidence type="ECO:0000313" key="1">
    <source>
        <dbReference type="EMBL" id="EEH06898.1"/>
    </source>
</evidence>
<evidence type="ECO:0000313" key="2">
    <source>
        <dbReference type="Proteomes" id="UP000001631"/>
    </source>
</evidence>
<dbReference type="RefSeq" id="XP_045287379.1">
    <property type="nucleotide sequence ID" value="XM_045432167.1"/>
</dbReference>
<dbReference type="InParanoid" id="C0NPN8"/>
<name>C0NPN8_AJECG</name>
<accession>C0NPN8</accession>
<sequence>MDVVQGNSPFCQLNSPHEAANDNLQLSTCAYQRGSVDTENASNNQPFTAKQHTVEAATGHAAAPDNHKVLELNDDSSRGNVLPVRCPGKRKDRTELRCDDSDNPGILMTGIHGRERQRSLWWIFSTNKKPRRTTATRLPFAHTQCKAACRSPTEATPAGISADHVFSSTSLYDIETIPMRGFLTRRIFLKRVYSFTFEEQRENSCSHRSREVPETRCANRHSKSLSSKKCRAVNTSKGTRFLPEDDKLLIELEEWNLPWSRILEYFPRRSKSSLQVRYVQYEAQEPRNQKLYQTRCLTPQRSTWSRVRGGQSGTPRDTVHPEPDAWLTPFVLLNLPPIVIVPTSPTSHPPLDFTCADFGWF</sequence>
<organism evidence="1 2">
    <name type="scientific">Ajellomyces capsulatus (strain G186AR / H82 / ATCC MYA-2454 / RMSCC 2432)</name>
    <name type="common">Darling's disease fungus</name>
    <name type="synonym">Histoplasma capsulatum</name>
    <dbReference type="NCBI Taxonomy" id="447093"/>
    <lineage>
        <taxon>Eukaryota</taxon>
        <taxon>Fungi</taxon>
        <taxon>Dikarya</taxon>
        <taxon>Ascomycota</taxon>
        <taxon>Pezizomycotina</taxon>
        <taxon>Eurotiomycetes</taxon>
        <taxon>Eurotiomycetidae</taxon>
        <taxon>Onygenales</taxon>
        <taxon>Ajellomycetaceae</taxon>
        <taxon>Histoplasma</taxon>
    </lineage>
</organism>
<dbReference type="EMBL" id="GG663368">
    <property type="protein sequence ID" value="EEH06898.1"/>
    <property type="molecule type" value="Genomic_DNA"/>
</dbReference>
<protein>
    <recommendedName>
        <fullName evidence="3">Myb-like domain-containing protein</fullName>
    </recommendedName>
</protein>
<dbReference type="InterPro" id="IPR001005">
    <property type="entry name" value="SANT/Myb"/>
</dbReference>
<dbReference type="GeneID" id="69038134"/>
<evidence type="ECO:0008006" key="3">
    <source>
        <dbReference type="Google" id="ProtNLM"/>
    </source>
</evidence>
<dbReference type="CDD" id="cd00167">
    <property type="entry name" value="SANT"/>
    <property type="match status" value="1"/>
</dbReference>
<gene>
    <name evidence="1" type="ORF">HCBG_05118</name>
</gene>
<dbReference type="AlphaFoldDB" id="C0NPN8"/>
<dbReference type="Proteomes" id="UP000001631">
    <property type="component" value="Unassembled WGS sequence"/>
</dbReference>
<dbReference type="HOGENOM" id="CLU_767197_0_0_1"/>
<proteinExistence type="predicted"/>
<keyword evidence="2" id="KW-1185">Reference proteome</keyword>